<keyword evidence="3" id="KW-1185">Reference proteome</keyword>
<dbReference type="SUPFAM" id="SSF56935">
    <property type="entry name" value="Porins"/>
    <property type="match status" value="1"/>
</dbReference>
<feature type="signal peptide" evidence="1">
    <location>
        <begin position="1"/>
        <end position="21"/>
    </location>
</feature>
<dbReference type="Proteomes" id="UP001153642">
    <property type="component" value="Unassembled WGS sequence"/>
</dbReference>
<proteinExistence type="predicted"/>
<dbReference type="Gene3D" id="2.40.160.60">
    <property type="entry name" value="Outer membrane protein transport protein (OMPP1/FadL/TodX)"/>
    <property type="match status" value="1"/>
</dbReference>
<evidence type="ECO:0000256" key="1">
    <source>
        <dbReference type="SAM" id="SignalP"/>
    </source>
</evidence>
<evidence type="ECO:0000313" key="2">
    <source>
        <dbReference type="EMBL" id="MDG3587093.1"/>
    </source>
</evidence>
<comment type="caution">
    <text evidence="2">The sequence shown here is derived from an EMBL/GenBank/DDBJ whole genome shotgun (WGS) entry which is preliminary data.</text>
</comment>
<dbReference type="EMBL" id="JAPMUA010000005">
    <property type="protein sequence ID" value="MDG3587093.1"/>
    <property type="molecule type" value="Genomic_DNA"/>
</dbReference>
<accession>A0ABT6FUZ5</accession>
<name>A0ABT6FUZ5_9FLAO</name>
<evidence type="ECO:0000313" key="3">
    <source>
        <dbReference type="Proteomes" id="UP001153642"/>
    </source>
</evidence>
<organism evidence="2 3">
    <name type="scientific">Galbibacter pacificus</name>
    <dbReference type="NCBI Taxonomy" id="2996052"/>
    <lineage>
        <taxon>Bacteria</taxon>
        <taxon>Pseudomonadati</taxon>
        <taxon>Bacteroidota</taxon>
        <taxon>Flavobacteriia</taxon>
        <taxon>Flavobacteriales</taxon>
        <taxon>Flavobacteriaceae</taxon>
        <taxon>Galbibacter</taxon>
    </lineage>
</organism>
<dbReference type="RefSeq" id="WP_277900643.1">
    <property type="nucleotide sequence ID" value="NZ_JAPMUA010000005.1"/>
</dbReference>
<reference evidence="2" key="1">
    <citation type="submission" date="2022-11" db="EMBL/GenBank/DDBJ databases">
        <title>High-quality draft genome sequence of Galbibacter sp. strain CMA-7.</title>
        <authorList>
            <person name="Wei L."/>
            <person name="Dong C."/>
            <person name="Shao Z."/>
        </authorList>
    </citation>
    <scope>NUCLEOTIDE SEQUENCE</scope>
    <source>
        <strain evidence="2">CMA-7</strain>
    </source>
</reference>
<protein>
    <recommendedName>
        <fullName evidence="4">Long-chain fatty acid transport protein</fullName>
    </recommendedName>
</protein>
<sequence>MTAKTKNSILLFILIITKVTAQSESLTSSPYSLYGLGVINQTSIGKVNAMGYSGIAMKSVGYINNLNPASYALILQNNFLYDLGGKAEINTYANKFNIEKNTSFNFSNLAFAFPITEKMGAGVTLIPYSHVGYSLVGLETNIEGSTETVKTNAQGTGALNDLSFNFGYSPFSKFRIGLNAAVLFGNIEEEESFSLNTSSFLLNEQTSYSGIQLGIGTQFDITDDISLGGILKLPSTLNGSLSRSIYKTLDYNSTTVEENIEGNADDFELPLHFGVGFSATLFDKNLLFNADYQKRYWGKTGQNDHIGEYTDQNIYALGLEYANKSRNTKYFQRIAYRAGFNFDDGYLSVNNNKINSYSITAGLGLPLSARNSSALNISYSYGQKGQINNILIQENYHLITINLSLQDFWFVKRLVK</sequence>
<evidence type="ECO:0008006" key="4">
    <source>
        <dbReference type="Google" id="ProtNLM"/>
    </source>
</evidence>
<keyword evidence="1" id="KW-0732">Signal</keyword>
<gene>
    <name evidence="2" type="ORF">OSR52_14560</name>
</gene>
<feature type="chain" id="PRO_5047137859" description="Long-chain fatty acid transport protein" evidence="1">
    <location>
        <begin position="22"/>
        <end position="416"/>
    </location>
</feature>